<name>A0AAV7X2F1_9NEOP</name>
<sequence length="889" mass="100714">MNPESNDPPGPPAKKKRGQYKQWLHDPSVPIPPSTIHSRNLAALRTAQKDDNAASTSQLDATEKETNVEDEDADEERCADNQADNPVDPDQQIQSETPEETSEKETARKDFIKKHHLTEKLCPQSHLSKLDVLLMILHMAVRHCHTQHFIEDQIKFVNTLFNSNVLDVSYYIFKTLFKPSVAIIKHYFCVDCDFYIGKDQDFVKPECPECHTFIDNSSSNFVVCPDCKCCIGSVEELIDQESVECPKCLKDVDINCTVPDGGAVCLNCKYFMDSKTKFLKRMKSSPCVKCNRPVNVNSIFAMEFYRKLMEPGGTLEDENALSVTFNTDGVVVQDSVQNDLYPIWLHINEVVPQQRFKQENLILGGIRFGKSAPNMSMFLEPFTSELVDLSVNGVKRTLPNGNQVICPVCPLMCSLDSVCKPKVVCQRQFNGRMACLYCYHPNDTTVPNVGKTQKFYDQEKVYDLRTDEEVIRDMMTADGLQQEGKLGQDSVNGFLGISVLLKFTDLLDSFSCNPFSIVWGVSIDYMHAALEGVTSDLFNIIANILTTDQLEMLNARLQEITPPQGMTRRPRSFTDRVYWKAKEFRAVLLYYILPCLDGILDDRYYANLKMFVNAMHILLSDAITPDQLAEASTCLDNFCVGYQRLYGMVNVSYNLHVCRHFAEQVKRYGGLWCFGNFVFESGNGYLLKLVRGTKSVANEIAVKHSAIKAATKVIAGNDVSDDAIKFCSTITKREYSKKSEEIGRAPMTSSQSSGKVSERETVMLRERNVNVSDNSVTYYNRVIRDGIVYCSKSYTKAKVYDDSCVQLENGHFVVIDKFVKCESDKLLCLVKPLRIAPRMDIINSIKRCVFDAFGPTEIVEFTSVKRKCFLVSYGMKNYVCLIPNFYERD</sequence>
<proteinExistence type="predicted"/>
<keyword evidence="3" id="KW-1185">Reference proteome</keyword>
<feature type="compositionally biased region" description="Pro residues" evidence="1">
    <location>
        <begin position="1"/>
        <end position="12"/>
    </location>
</feature>
<dbReference type="AlphaFoldDB" id="A0AAV7X2F1"/>
<dbReference type="EMBL" id="JAPTSV010000804">
    <property type="protein sequence ID" value="KAJ1518944.1"/>
    <property type="molecule type" value="Genomic_DNA"/>
</dbReference>
<reference evidence="2" key="1">
    <citation type="submission" date="2022-12" db="EMBL/GenBank/DDBJ databases">
        <title>Chromosome-level genome assembly of the bean flower thrips Megalurothrips usitatus.</title>
        <authorList>
            <person name="Ma L."/>
            <person name="Liu Q."/>
            <person name="Li H."/>
            <person name="Cai W."/>
        </authorList>
    </citation>
    <scope>NUCLEOTIDE SEQUENCE</scope>
    <source>
        <strain evidence="2">Cailab_2022a</strain>
    </source>
</reference>
<evidence type="ECO:0000256" key="1">
    <source>
        <dbReference type="SAM" id="MobiDB-lite"/>
    </source>
</evidence>
<evidence type="ECO:0000313" key="3">
    <source>
        <dbReference type="Proteomes" id="UP001075354"/>
    </source>
</evidence>
<dbReference type="PANTHER" id="PTHR46579">
    <property type="entry name" value="F5/8 TYPE C DOMAIN-CONTAINING PROTEIN-RELATED"/>
    <property type="match status" value="1"/>
</dbReference>
<comment type="caution">
    <text evidence="2">The sequence shown here is derived from an EMBL/GenBank/DDBJ whole genome shotgun (WGS) entry which is preliminary data.</text>
</comment>
<gene>
    <name evidence="2" type="ORF">ONE63_011446</name>
</gene>
<organism evidence="2 3">
    <name type="scientific">Megalurothrips usitatus</name>
    <name type="common">bean blossom thrips</name>
    <dbReference type="NCBI Taxonomy" id="439358"/>
    <lineage>
        <taxon>Eukaryota</taxon>
        <taxon>Metazoa</taxon>
        <taxon>Ecdysozoa</taxon>
        <taxon>Arthropoda</taxon>
        <taxon>Hexapoda</taxon>
        <taxon>Insecta</taxon>
        <taxon>Pterygota</taxon>
        <taxon>Neoptera</taxon>
        <taxon>Paraneoptera</taxon>
        <taxon>Thysanoptera</taxon>
        <taxon>Terebrantia</taxon>
        <taxon>Thripoidea</taxon>
        <taxon>Thripidae</taxon>
        <taxon>Megalurothrips</taxon>
    </lineage>
</organism>
<dbReference type="Proteomes" id="UP001075354">
    <property type="component" value="Unassembled WGS sequence"/>
</dbReference>
<protein>
    <submittedName>
        <fullName evidence="2">Uncharacterized protein</fullName>
    </submittedName>
</protein>
<evidence type="ECO:0000313" key="2">
    <source>
        <dbReference type="EMBL" id="KAJ1518944.1"/>
    </source>
</evidence>
<feature type="region of interest" description="Disordered" evidence="1">
    <location>
        <begin position="1"/>
        <end position="107"/>
    </location>
</feature>
<dbReference type="PANTHER" id="PTHR46579:SF1">
    <property type="entry name" value="F5_8 TYPE C DOMAIN-CONTAINING PROTEIN"/>
    <property type="match status" value="1"/>
</dbReference>
<feature type="compositionally biased region" description="Acidic residues" evidence="1">
    <location>
        <begin position="68"/>
        <end position="77"/>
    </location>
</feature>
<accession>A0AAV7X2F1</accession>